<sequence length="74" mass="8922">MKNIKIGDYVIILSGKYKNKINKVIFIKKKKILVKNICFLHKNIKLNYLLKGKKIKKEFYINRDKVMKIKLINR</sequence>
<keyword evidence="1" id="KW-0689">Ribosomal protein</keyword>
<protein>
    <submittedName>
        <fullName evidence="1">50S ribosomal protein L24</fullName>
    </submittedName>
</protein>
<dbReference type="AlphaFoldDB" id="A0AAU7QTA9"/>
<dbReference type="InterPro" id="IPR008991">
    <property type="entry name" value="Translation_prot_SH3-like_sf"/>
</dbReference>
<evidence type="ECO:0000313" key="1">
    <source>
        <dbReference type="EMBL" id="XBT18315.1"/>
    </source>
</evidence>
<dbReference type="InterPro" id="IPR014722">
    <property type="entry name" value="Rib_uL2_dom2"/>
</dbReference>
<dbReference type="EMBL" id="CP157894">
    <property type="protein sequence ID" value="XBT18315.1"/>
    <property type="molecule type" value="Genomic_DNA"/>
</dbReference>
<organism evidence="1">
    <name type="scientific">Candidatus Shikimatogenerans sp. Tduv</name>
    <dbReference type="NCBI Taxonomy" id="3158567"/>
    <lineage>
        <taxon>Bacteria</taxon>
        <taxon>Pseudomonadati</taxon>
        <taxon>Bacteroidota</taxon>
        <taxon>Flavobacteriia</taxon>
        <taxon>Flavobacteriales</taxon>
        <taxon>Candidatus Shikimatogenerans</taxon>
    </lineage>
</organism>
<reference evidence="1" key="1">
    <citation type="submission" date="2024-06" db="EMBL/GenBank/DDBJ databases">
        <title>Diversity, functionality, and evolutionary history of bacterial symbionts in false click beetles (Coleoptera, Throscidae).</title>
        <authorList>
            <person name="Wierz J.C."/>
            <person name="Malm H."/>
            <person name="Kaltenpoth M."/>
            <person name="Engl T."/>
        </authorList>
    </citation>
    <scope>NUCLEOTIDE SEQUENCE</scope>
    <source>
        <strain evidence="1">Tduv</strain>
    </source>
</reference>
<dbReference type="GO" id="GO:0005840">
    <property type="term" value="C:ribosome"/>
    <property type="evidence" value="ECO:0007669"/>
    <property type="project" value="UniProtKB-KW"/>
</dbReference>
<dbReference type="SUPFAM" id="SSF50104">
    <property type="entry name" value="Translation proteins SH3-like domain"/>
    <property type="match status" value="1"/>
</dbReference>
<accession>A0AAU7QTA9</accession>
<name>A0AAU7QTA9_9FLAO</name>
<gene>
    <name evidence="1" type="primary">rplX</name>
    <name evidence="1" type="ORF">ABNO50_00625</name>
</gene>
<keyword evidence="1" id="KW-0687">Ribonucleoprotein</keyword>
<dbReference type="Gene3D" id="2.30.30.30">
    <property type="match status" value="1"/>
</dbReference>
<proteinExistence type="predicted"/>